<dbReference type="SUPFAM" id="SSF48208">
    <property type="entry name" value="Six-hairpin glycosidases"/>
    <property type="match status" value="1"/>
</dbReference>
<evidence type="ECO:0000259" key="1">
    <source>
        <dbReference type="Pfam" id="PF06202"/>
    </source>
</evidence>
<evidence type="ECO:0000313" key="4">
    <source>
        <dbReference type="Proteomes" id="UP000193404"/>
    </source>
</evidence>
<dbReference type="InterPro" id="IPR012341">
    <property type="entry name" value="6hp_glycosidase-like_sf"/>
</dbReference>
<dbReference type="Proteomes" id="UP000193404">
    <property type="component" value="Chromosome"/>
</dbReference>
<dbReference type="Pfam" id="PF06202">
    <property type="entry name" value="GDE_C"/>
    <property type="match status" value="1"/>
</dbReference>
<dbReference type="GO" id="GO:0004134">
    <property type="term" value="F:4-alpha-glucanotransferase activity"/>
    <property type="evidence" value="ECO:0007669"/>
    <property type="project" value="InterPro"/>
</dbReference>
<reference evidence="3 4" key="1">
    <citation type="submission" date="2017-03" db="EMBL/GenBank/DDBJ databases">
        <title>Sulfur activation and transportation mechanism of thermophilic Archaea Acidianus manzaensis YN-25.</title>
        <authorList>
            <person name="Ma Y."/>
            <person name="Yang Y."/>
            <person name="Xia J."/>
        </authorList>
    </citation>
    <scope>NUCLEOTIDE SEQUENCE [LARGE SCALE GENOMIC DNA]</scope>
    <source>
        <strain evidence="3 4">YN-25</strain>
    </source>
</reference>
<gene>
    <name evidence="3" type="ORF">B6F84_02740</name>
</gene>
<dbReference type="STRING" id="282676.B6F84_02740"/>
<evidence type="ECO:0000259" key="2">
    <source>
        <dbReference type="Pfam" id="PF12439"/>
    </source>
</evidence>
<dbReference type="InterPro" id="IPR010401">
    <property type="entry name" value="AGL/Gdb1"/>
</dbReference>
<feature type="domain" description="Glycogen debranching enzyme C-terminal" evidence="1">
    <location>
        <begin position="250"/>
        <end position="603"/>
    </location>
</feature>
<dbReference type="GO" id="GO:0004135">
    <property type="term" value="F:amylo-alpha-1,6-glucosidase activity"/>
    <property type="evidence" value="ECO:0007669"/>
    <property type="project" value="InterPro"/>
</dbReference>
<dbReference type="InterPro" id="IPR024742">
    <property type="entry name" value="Glycogen_debranch_N"/>
</dbReference>
<feature type="domain" description="Glycogen debranching enzyme bacterial and archaeal type N-terminal" evidence="2">
    <location>
        <begin position="10"/>
        <end position="215"/>
    </location>
</feature>
<dbReference type="InterPro" id="IPR032790">
    <property type="entry name" value="GDE_C"/>
</dbReference>
<dbReference type="AlphaFoldDB" id="A0A1W6JXL9"/>
<name>A0A1W6JXL9_9CREN</name>
<dbReference type="InterPro" id="IPR008928">
    <property type="entry name" value="6-hairpin_glycosidase_sf"/>
</dbReference>
<protein>
    <submittedName>
        <fullName evidence="3">Glycogen debranching protein</fullName>
    </submittedName>
</protein>
<dbReference type="InterPro" id="IPR006451">
    <property type="entry name" value="Glycogen_debranch_arc"/>
</dbReference>
<dbReference type="GeneID" id="41589801"/>
<evidence type="ECO:0000313" key="3">
    <source>
        <dbReference type="EMBL" id="ARM75051.1"/>
    </source>
</evidence>
<dbReference type="GO" id="GO:0005980">
    <property type="term" value="P:glycogen catabolic process"/>
    <property type="evidence" value="ECO:0007669"/>
    <property type="project" value="InterPro"/>
</dbReference>
<dbReference type="PANTHER" id="PTHR10569">
    <property type="entry name" value="GLYCOGEN DEBRANCHING ENZYME"/>
    <property type="match status" value="1"/>
</dbReference>
<dbReference type="PANTHER" id="PTHR10569:SF2">
    <property type="entry name" value="GLYCOGEN DEBRANCHING ENZYME"/>
    <property type="match status" value="1"/>
</dbReference>
<keyword evidence="4" id="KW-1185">Reference proteome</keyword>
<organism evidence="3 4">
    <name type="scientific">Acidianus manzaensis</name>
    <dbReference type="NCBI Taxonomy" id="282676"/>
    <lineage>
        <taxon>Archaea</taxon>
        <taxon>Thermoproteota</taxon>
        <taxon>Thermoprotei</taxon>
        <taxon>Sulfolobales</taxon>
        <taxon>Sulfolobaceae</taxon>
        <taxon>Acidianus</taxon>
    </lineage>
</organism>
<dbReference type="FunFam" id="1.50.10.10:FF:000073">
    <property type="entry name" value="Glycogen debranching enzyme, hypothetical (TreX-like)"/>
    <property type="match status" value="1"/>
</dbReference>
<dbReference type="Pfam" id="PF12439">
    <property type="entry name" value="GDE_N"/>
    <property type="match status" value="1"/>
</dbReference>
<dbReference type="NCBIfam" id="TIGR01561">
    <property type="entry name" value="gde_arch"/>
    <property type="match status" value="1"/>
</dbReference>
<accession>A0A1W6JXL9</accession>
<proteinExistence type="predicted"/>
<dbReference type="EMBL" id="CP020477">
    <property type="protein sequence ID" value="ARM75051.1"/>
    <property type="molecule type" value="Genomic_DNA"/>
</dbReference>
<dbReference type="OrthoDB" id="8543at2157"/>
<dbReference type="Gene3D" id="1.50.10.10">
    <property type="match status" value="1"/>
</dbReference>
<sequence length="611" mass="71419">MIDPEECEKREWIIPTRTGGYSSSTICGINSRTYHGYLIVPLNAPHSRHLILSKFEDFLIHNGNELPLSTNRYNFKVYYPNGYSYLNKFILGENFVSWEYSFENSRVYKTLTVNKGTNSITVNYDSDKGYFKICPLITFRSHHIALKERQGFFEYKEVSPNIISIKYNNTPILNFYIEGDFSLENTEYWYYNFFYKLDYDRGSNSIEDLYNPFCIISKNNTISITAYYDFFKKSNTIHLQKDILNLLSRASLDFVTKGKNDWSIIAGYHWFDEWGRDTFISLEGLLLLNAQYDIAKNIINKYLQYEDEGLLPNNFLNNGEPIYMGVDVSLWAINAIYKYYLYTKDLPFIKEIFPRLLNIVDWYWKGNKIIKNDNGLIFHYGSPRTWMDAEFDSEVVTPREGAAVEVNALWYNSLMIMDYFSNILEMNTEEFKNKAKKVKDSFNERFLTDTGLYDFIDFNYKPDNSIRPNQIFAISLPFSIIDNENSKKILNTVENELLRPYGLSTLSKNDKKYTPYYRGDRRSRDLAYHNGPIWPWLVGAYVDAKIKVSTDTLEVKSLINYFEPLLAIAKTNNGYVPELFEDIPPYNSGGCIAQAWSTAELLRSLKTLLSL</sequence>
<dbReference type="RefSeq" id="WP_148690807.1">
    <property type="nucleotide sequence ID" value="NZ_CP020477.1"/>
</dbReference>
<dbReference type="KEGG" id="aman:B6F84_02740"/>